<name>A0ABT4DVK5_9BACL</name>
<comment type="caution">
    <text evidence="1">The sequence shown here is derived from an EMBL/GenBank/DDBJ whole genome shotgun (WGS) entry which is preliminary data.</text>
</comment>
<keyword evidence="2" id="KW-1185">Reference proteome</keyword>
<proteinExistence type="predicted"/>
<evidence type="ECO:0000313" key="2">
    <source>
        <dbReference type="Proteomes" id="UP001207626"/>
    </source>
</evidence>
<dbReference type="RefSeq" id="WP_268601407.1">
    <property type="nucleotide sequence ID" value="NZ_JAMDLV010000006.1"/>
</dbReference>
<dbReference type="EMBL" id="JAMDLW010000023">
    <property type="protein sequence ID" value="MCY9521369.1"/>
    <property type="molecule type" value="Genomic_DNA"/>
</dbReference>
<protein>
    <submittedName>
        <fullName evidence="1">Uncharacterized protein</fullName>
    </submittedName>
</protein>
<organism evidence="1 2">
    <name type="scientific">Paenibacillus apiarius</name>
    <dbReference type="NCBI Taxonomy" id="46240"/>
    <lineage>
        <taxon>Bacteria</taxon>
        <taxon>Bacillati</taxon>
        <taxon>Bacillota</taxon>
        <taxon>Bacilli</taxon>
        <taxon>Bacillales</taxon>
        <taxon>Paenibacillaceae</taxon>
        <taxon>Paenibacillus</taxon>
    </lineage>
</organism>
<reference evidence="1 2" key="1">
    <citation type="submission" date="2022-05" db="EMBL/GenBank/DDBJ databases">
        <title>Genome Sequencing of Bee-Associated Microbes.</title>
        <authorList>
            <person name="Dunlap C."/>
        </authorList>
    </citation>
    <scope>NUCLEOTIDE SEQUENCE [LARGE SCALE GENOMIC DNA]</scope>
    <source>
        <strain evidence="1 2">NRRL NRS-1438</strain>
    </source>
</reference>
<dbReference type="Proteomes" id="UP001207626">
    <property type="component" value="Unassembled WGS sequence"/>
</dbReference>
<sequence length="77" mass="8590">MTLDATRLVWSVQNAKPEEIQMVATVITLISGNLKRESDKELLNGKLGKSVELYSRHDRLYELAADLLIAKGCDMNA</sequence>
<gene>
    <name evidence="1" type="ORF">M5X09_17135</name>
</gene>
<evidence type="ECO:0000313" key="1">
    <source>
        <dbReference type="EMBL" id="MCY9521369.1"/>
    </source>
</evidence>
<accession>A0ABT4DVK5</accession>